<protein>
    <submittedName>
        <fullName evidence="3">Holo-[acyl-carrier protein]synthase</fullName>
    </submittedName>
</protein>
<dbReference type="GO" id="GO:0000287">
    <property type="term" value="F:magnesium ion binding"/>
    <property type="evidence" value="ECO:0007669"/>
    <property type="project" value="InterPro"/>
</dbReference>
<dbReference type="AlphaFoldDB" id="A0A449AQQ8"/>
<dbReference type="Gene3D" id="3.90.470.20">
    <property type="entry name" value="4'-phosphopantetheinyl transferase domain"/>
    <property type="match status" value="1"/>
</dbReference>
<keyword evidence="1" id="KW-0808">Transferase</keyword>
<feature type="domain" description="4'-phosphopantetheinyl transferase" evidence="2">
    <location>
        <begin position="5"/>
        <end position="75"/>
    </location>
</feature>
<dbReference type="RefSeq" id="WP_004794242.1">
    <property type="nucleotide sequence ID" value="NZ_LR215010.1"/>
</dbReference>
<dbReference type="GO" id="GO:0008897">
    <property type="term" value="F:holo-[acyl-carrier-protein] synthase activity"/>
    <property type="evidence" value="ECO:0007669"/>
    <property type="project" value="InterPro"/>
</dbReference>
<evidence type="ECO:0000313" key="3">
    <source>
        <dbReference type="EMBL" id="VEU68820.1"/>
    </source>
</evidence>
<name>A0A449AQQ8_9BACT</name>
<evidence type="ECO:0000256" key="1">
    <source>
        <dbReference type="ARBA" id="ARBA00022679"/>
    </source>
</evidence>
<evidence type="ECO:0000259" key="2">
    <source>
        <dbReference type="Pfam" id="PF01648"/>
    </source>
</evidence>
<sequence>MLLNGVDLTRISRFKDKSLSFAKKILSVNEFQEFQKLSDIDSKSLFLARSWAIKEAIFKADNQYFNFSSIDLIKINKRWTFKDFSISISHEGDLLIAFVTKLVK</sequence>
<accession>A0A449AQQ8</accession>
<gene>
    <name evidence="3" type="primary">acpS_1</name>
    <name evidence="3" type="ORF">NCTC10146_00277</name>
</gene>
<evidence type="ECO:0000313" key="4">
    <source>
        <dbReference type="Proteomes" id="UP000290495"/>
    </source>
</evidence>
<dbReference type="InterPro" id="IPR037143">
    <property type="entry name" value="4-PPantetheinyl_Trfase_dom_sf"/>
</dbReference>
<reference evidence="3 4" key="1">
    <citation type="submission" date="2019-01" db="EMBL/GenBank/DDBJ databases">
        <authorList>
            <consortium name="Pathogen Informatics"/>
        </authorList>
    </citation>
    <scope>NUCLEOTIDE SEQUENCE [LARGE SCALE GENOMIC DNA]</scope>
    <source>
        <strain evidence="3 4">NCTC10146</strain>
    </source>
</reference>
<dbReference type="InterPro" id="IPR008278">
    <property type="entry name" value="4-PPantetheinyl_Trfase_dom"/>
</dbReference>
<dbReference type="SUPFAM" id="SSF56214">
    <property type="entry name" value="4'-phosphopantetheinyl transferase"/>
    <property type="match status" value="1"/>
</dbReference>
<dbReference type="Proteomes" id="UP000290495">
    <property type="component" value="Chromosome"/>
</dbReference>
<dbReference type="Pfam" id="PF01648">
    <property type="entry name" value="ACPS"/>
    <property type="match status" value="1"/>
</dbReference>
<dbReference type="EMBL" id="LR215010">
    <property type="protein sequence ID" value="VEU68820.1"/>
    <property type="molecule type" value="Genomic_DNA"/>
</dbReference>
<proteinExistence type="predicted"/>
<organism evidence="3 4">
    <name type="scientific">Mycoplasmopsis canis</name>
    <dbReference type="NCBI Taxonomy" id="29555"/>
    <lineage>
        <taxon>Bacteria</taxon>
        <taxon>Bacillati</taxon>
        <taxon>Mycoplasmatota</taxon>
        <taxon>Mycoplasmoidales</taxon>
        <taxon>Metamycoplasmataceae</taxon>
        <taxon>Mycoplasmopsis</taxon>
    </lineage>
</organism>